<organism evidence="1 2">
    <name type="scientific">Sphingomonas insulae</name>
    <dbReference type="NCBI Taxonomy" id="424800"/>
    <lineage>
        <taxon>Bacteria</taxon>
        <taxon>Pseudomonadati</taxon>
        <taxon>Pseudomonadota</taxon>
        <taxon>Alphaproteobacteria</taxon>
        <taxon>Sphingomonadales</taxon>
        <taxon>Sphingomonadaceae</taxon>
        <taxon>Sphingomonas</taxon>
    </lineage>
</organism>
<proteinExistence type="predicted"/>
<dbReference type="EMBL" id="BAAAES010000009">
    <property type="protein sequence ID" value="GAA0671681.1"/>
    <property type="molecule type" value="Genomic_DNA"/>
</dbReference>
<evidence type="ECO:0000313" key="1">
    <source>
        <dbReference type="EMBL" id="GAA0671681.1"/>
    </source>
</evidence>
<dbReference type="Proteomes" id="UP001500238">
    <property type="component" value="Unassembled WGS sequence"/>
</dbReference>
<evidence type="ECO:0008006" key="3">
    <source>
        <dbReference type="Google" id="ProtNLM"/>
    </source>
</evidence>
<dbReference type="Pfam" id="PF11236">
    <property type="entry name" value="DUF3037"/>
    <property type="match status" value="1"/>
</dbReference>
<sequence>MATIFNYAVVQAVPDRRRGERVNIGLMIFGPDGVELRISETRKLAVLAAGSWDADIDAFASAVEALDDPSLEARERMDRVSLVENQFTSTSRGWFEARKPAEYEKMVGEIVDTLVARRRAPRSRDGSTVVAEISAELRGAEILAGRDDELRSGKVIRNFRVADGLEADFAQLNGQFHVAAVLDLRANSPRLAQAALKAVVLDRAQSVVPDYRVHKIGVFAAAPARLGELHDNLAILKPYADELVNWEDPSDRRELKRIFFDAYNSHSPTPLGH</sequence>
<gene>
    <name evidence="1" type="ORF">GCM10009102_23350</name>
</gene>
<keyword evidence="2" id="KW-1185">Reference proteome</keyword>
<dbReference type="RefSeq" id="WP_163958528.1">
    <property type="nucleotide sequence ID" value="NZ_BAAAES010000009.1"/>
</dbReference>
<name>A0ABP3T063_9SPHN</name>
<comment type="caution">
    <text evidence="1">The sequence shown here is derived from an EMBL/GenBank/DDBJ whole genome shotgun (WGS) entry which is preliminary data.</text>
</comment>
<reference evidence="2" key="1">
    <citation type="journal article" date="2019" name="Int. J. Syst. Evol. Microbiol.">
        <title>The Global Catalogue of Microorganisms (GCM) 10K type strain sequencing project: providing services to taxonomists for standard genome sequencing and annotation.</title>
        <authorList>
            <consortium name="The Broad Institute Genomics Platform"/>
            <consortium name="The Broad Institute Genome Sequencing Center for Infectious Disease"/>
            <person name="Wu L."/>
            <person name="Ma J."/>
        </authorList>
    </citation>
    <scope>NUCLEOTIDE SEQUENCE [LARGE SCALE GENOMIC DNA]</scope>
    <source>
        <strain evidence="2">JCM 14603</strain>
    </source>
</reference>
<dbReference type="InterPro" id="IPR021398">
    <property type="entry name" value="DUF3037"/>
</dbReference>
<evidence type="ECO:0000313" key="2">
    <source>
        <dbReference type="Proteomes" id="UP001500238"/>
    </source>
</evidence>
<protein>
    <recommendedName>
        <fullName evidence="3">DUF3037 domain-containing protein</fullName>
    </recommendedName>
</protein>
<accession>A0ABP3T063</accession>